<dbReference type="AlphaFoldDB" id="A0AAN4ZQS2"/>
<accession>A0AAN4ZQS2</accession>
<sequence length="70" mass="7998">LEAFFIMAHVISNVLTTTSVSFYGITDELKPEDEKYVEAFQTAAQAFTEADELFDDRDFIAKRGWKKVSD</sequence>
<dbReference type="Proteomes" id="UP001328107">
    <property type="component" value="Unassembled WGS sequence"/>
</dbReference>
<proteinExistence type="predicted"/>
<dbReference type="EMBL" id="BTRK01000003">
    <property type="protein sequence ID" value="GMR44319.1"/>
    <property type="molecule type" value="Genomic_DNA"/>
</dbReference>
<name>A0AAN4ZQS2_9BILA</name>
<keyword evidence="2" id="KW-1185">Reference proteome</keyword>
<protein>
    <submittedName>
        <fullName evidence="1">Uncharacterized protein</fullName>
    </submittedName>
</protein>
<feature type="non-terminal residue" evidence="1">
    <location>
        <position position="1"/>
    </location>
</feature>
<gene>
    <name evidence="1" type="ORF">PMAYCL1PPCAC_14514</name>
</gene>
<comment type="caution">
    <text evidence="1">The sequence shown here is derived from an EMBL/GenBank/DDBJ whole genome shotgun (WGS) entry which is preliminary data.</text>
</comment>
<reference evidence="2" key="1">
    <citation type="submission" date="2022-10" db="EMBL/GenBank/DDBJ databases">
        <title>Genome assembly of Pristionchus species.</title>
        <authorList>
            <person name="Yoshida K."/>
            <person name="Sommer R.J."/>
        </authorList>
    </citation>
    <scope>NUCLEOTIDE SEQUENCE [LARGE SCALE GENOMIC DNA]</scope>
    <source>
        <strain evidence="2">RS5460</strain>
    </source>
</reference>
<evidence type="ECO:0000313" key="2">
    <source>
        <dbReference type="Proteomes" id="UP001328107"/>
    </source>
</evidence>
<evidence type="ECO:0000313" key="1">
    <source>
        <dbReference type="EMBL" id="GMR44319.1"/>
    </source>
</evidence>
<organism evidence="1 2">
    <name type="scientific">Pristionchus mayeri</name>
    <dbReference type="NCBI Taxonomy" id="1317129"/>
    <lineage>
        <taxon>Eukaryota</taxon>
        <taxon>Metazoa</taxon>
        <taxon>Ecdysozoa</taxon>
        <taxon>Nematoda</taxon>
        <taxon>Chromadorea</taxon>
        <taxon>Rhabditida</taxon>
        <taxon>Rhabditina</taxon>
        <taxon>Diplogasteromorpha</taxon>
        <taxon>Diplogasteroidea</taxon>
        <taxon>Neodiplogasteridae</taxon>
        <taxon>Pristionchus</taxon>
    </lineage>
</organism>
<feature type="non-terminal residue" evidence="1">
    <location>
        <position position="70"/>
    </location>
</feature>